<dbReference type="Gene3D" id="3.50.30.20">
    <property type="entry name" value="Carbamoyl-phosphate synthase small subunit, N-terminal domain"/>
    <property type="match status" value="1"/>
</dbReference>
<evidence type="ECO:0000256" key="2">
    <source>
        <dbReference type="ARBA" id="ARBA00005077"/>
    </source>
</evidence>
<comment type="caution">
    <text evidence="13">The sequence shown here is derived from an EMBL/GenBank/DDBJ whole genome shotgun (WGS) entry which is preliminary data.</text>
</comment>
<dbReference type="NCBIfam" id="TIGR01368">
    <property type="entry name" value="CPSaseIIsmall"/>
    <property type="match status" value="1"/>
</dbReference>
<dbReference type="PRINTS" id="PR00099">
    <property type="entry name" value="CPSGATASE"/>
</dbReference>
<evidence type="ECO:0000256" key="8">
    <source>
        <dbReference type="ARBA" id="ARBA00022975"/>
    </source>
</evidence>
<dbReference type="InterPro" id="IPR035686">
    <property type="entry name" value="CPSase_GATase1"/>
</dbReference>
<comment type="subunit">
    <text evidence="11">Composed of two chains; the small (or glutamine) chain promotes the hydrolysis of glutamine to ammonia, which is used by the large (or ammonia) chain to synthesize carbamoyl phosphate. Tetramer of heterodimers (alpha,beta)4.</text>
</comment>
<reference evidence="13 14" key="1">
    <citation type="submission" date="2019-09" db="EMBL/GenBank/DDBJ databases">
        <title>Genome sequence and assembly of Adhaeribacter sp.</title>
        <authorList>
            <person name="Chhetri G."/>
        </authorList>
    </citation>
    <scope>NUCLEOTIDE SEQUENCE [LARGE SCALE GENOMIC DNA]</scope>
    <source>
        <strain evidence="13 14">DK36</strain>
    </source>
</reference>
<feature type="binding site" evidence="11">
    <location>
        <position position="229"/>
    </location>
    <ligand>
        <name>L-glutamine</name>
        <dbReference type="ChEBI" id="CHEBI:58359"/>
    </ligand>
</feature>
<name>A0A5M6DPL7_9BACT</name>
<organism evidence="13 14">
    <name type="scientific">Adhaeribacter rhizoryzae</name>
    <dbReference type="NCBI Taxonomy" id="2607907"/>
    <lineage>
        <taxon>Bacteria</taxon>
        <taxon>Pseudomonadati</taxon>
        <taxon>Bacteroidota</taxon>
        <taxon>Cytophagia</taxon>
        <taxon>Cytophagales</taxon>
        <taxon>Hymenobacteraceae</taxon>
        <taxon>Adhaeribacter</taxon>
    </lineage>
</organism>
<feature type="region of interest" description="CPSase" evidence="11">
    <location>
        <begin position="1"/>
        <end position="180"/>
    </location>
</feature>
<dbReference type="UniPathway" id="UPA00068">
    <property type="reaction ID" value="UER00171"/>
</dbReference>
<dbReference type="GO" id="GO:0004359">
    <property type="term" value="F:glutaminase activity"/>
    <property type="evidence" value="ECO:0007669"/>
    <property type="project" value="RHEA"/>
</dbReference>
<evidence type="ECO:0000313" key="14">
    <source>
        <dbReference type="Proteomes" id="UP000323426"/>
    </source>
</evidence>
<feature type="binding site" evidence="11">
    <location>
        <position position="302"/>
    </location>
    <ligand>
        <name>L-glutamine</name>
        <dbReference type="ChEBI" id="CHEBI:58359"/>
    </ligand>
</feature>
<evidence type="ECO:0000256" key="9">
    <source>
        <dbReference type="ARBA" id="ARBA00048816"/>
    </source>
</evidence>
<feature type="active site" description="Nucleophile" evidence="11">
    <location>
        <position position="257"/>
    </location>
</feature>
<keyword evidence="11" id="KW-0055">Arginine biosynthesis</keyword>
<comment type="similarity">
    <text evidence="3 11">Belongs to the CarA family.</text>
</comment>
<keyword evidence="5 11" id="KW-0547">Nucleotide-binding</keyword>
<keyword evidence="14" id="KW-1185">Reference proteome</keyword>
<evidence type="ECO:0000256" key="4">
    <source>
        <dbReference type="ARBA" id="ARBA00022598"/>
    </source>
</evidence>
<feature type="binding site" evidence="11">
    <location>
        <position position="261"/>
    </location>
    <ligand>
        <name>L-glutamine</name>
        <dbReference type="ChEBI" id="CHEBI:58359"/>
    </ligand>
</feature>
<dbReference type="InterPro" id="IPR002474">
    <property type="entry name" value="CarbamoylP_synth_ssu_N"/>
</dbReference>
<evidence type="ECO:0000256" key="10">
    <source>
        <dbReference type="ARBA" id="ARBA00049285"/>
    </source>
</evidence>
<evidence type="ECO:0000256" key="11">
    <source>
        <dbReference type="HAMAP-Rule" id="MF_01209"/>
    </source>
</evidence>
<dbReference type="GO" id="GO:0006207">
    <property type="term" value="P:'de novo' pyrimidine nucleobase biosynthetic process"/>
    <property type="evidence" value="ECO:0007669"/>
    <property type="project" value="InterPro"/>
</dbReference>
<protein>
    <recommendedName>
        <fullName evidence="11">Carbamoyl phosphate synthase small chain</fullName>
        <ecNumber evidence="11">6.3.5.5</ecNumber>
    </recommendedName>
    <alternativeName>
        <fullName evidence="11">Carbamoyl phosphate synthetase glutamine chain</fullName>
    </alternativeName>
</protein>
<keyword evidence="8 11" id="KW-0665">Pyrimidine biosynthesis</keyword>
<dbReference type="Pfam" id="PF00117">
    <property type="entry name" value="GATase"/>
    <property type="match status" value="1"/>
</dbReference>
<dbReference type="AlphaFoldDB" id="A0A5M6DPL7"/>
<evidence type="ECO:0000256" key="1">
    <source>
        <dbReference type="ARBA" id="ARBA00004812"/>
    </source>
</evidence>
<feature type="binding site" evidence="11">
    <location>
        <position position="231"/>
    </location>
    <ligand>
        <name>L-glutamine</name>
        <dbReference type="ChEBI" id="CHEBI:58359"/>
    </ligand>
</feature>
<dbReference type="Pfam" id="PF00988">
    <property type="entry name" value="CPSase_sm_chain"/>
    <property type="match status" value="1"/>
</dbReference>
<dbReference type="GO" id="GO:0005524">
    <property type="term" value="F:ATP binding"/>
    <property type="evidence" value="ECO:0007669"/>
    <property type="project" value="UniProtKB-UniRule"/>
</dbReference>
<dbReference type="PRINTS" id="PR00097">
    <property type="entry name" value="ANTSNTHASEII"/>
</dbReference>
<proteinExistence type="inferred from homology"/>
<dbReference type="InterPro" id="IPR050472">
    <property type="entry name" value="Anth_synth/Amidotransfase"/>
</dbReference>
<dbReference type="GO" id="GO:0044205">
    <property type="term" value="P:'de novo' UMP biosynthetic process"/>
    <property type="evidence" value="ECO:0007669"/>
    <property type="project" value="UniProtKB-UniRule"/>
</dbReference>
<feature type="binding site" evidence="11">
    <location>
        <position position="258"/>
    </location>
    <ligand>
        <name>L-glutamine</name>
        <dbReference type="ChEBI" id="CHEBI:58359"/>
    </ligand>
</feature>
<dbReference type="GO" id="GO:0004088">
    <property type="term" value="F:carbamoyl-phosphate synthase (glutamine-hydrolyzing) activity"/>
    <property type="evidence" value="ECO:0007669"/>
    <property type="project" value="UniProtKB-UniRule"/>
</dbReference>
<comment type="pathway">
    <text evidence="1 11">Pyrimidine metabolism; UMP biosynthesis via de novo pathway; (S)-dihydroorotate from bicarbonate: step 1/3.</text>
</comment>
<dbReference type="PANTHER" id="PTHR43418">
    <property type="entry name" value="MULTIFUNCTIONAL TRYPTOPHAN BIOSYNTHESIS PROTEIN-RELATED"/>
    <property type="match status" value="1"/>
</dbReference>
<dbReference type="InterPro" id="IPR017926">
    <property type="entry name" value="GATASE"/>
</dbReference>
<comment type="catalytic activity">
    <reaction evidence="9 11">
        <text>hydrogencarbonate + L-glutamine + 2 ATP + H2O = carbamoyl phosphate + L-glutamate + 2 ADP + phosphate + 2 H(+)</text>
        <dbReference type="Rhea" id="RHEA:18633"/>
        <dbReference type="ChEBI" id="CHEBI:15377"/>
        <dbReference type="ChEBI" id="CHEBI:15378"/>
        <dbReference type="ChEBI" id="CHEBI:17544"/>
        <dbReference type="ChEBI" id="CHEBI:29985"/>
        <dbReference type="ChEBI" id="CHEBI:30616"/>
        <dbReference type="ChEBI" id="CHEBI:43474"/>
        <dbReference type="ChEBI" id="CHEBI:58228"/>
        <dbReference type="ChEBI" id="CHEBI:58359"/>
        <dbReference type="ChEBI" id="CHEBI:456216"/>
        <dbReference type="EC" id="6.3.5.5"/>
    </reaction>
</comment>
<feature type="binding site" evidence="11">
    <location>
        <position position="301"/>
    </location>
    <ligand>
        <name>L-glutamine</name>
        <dbReference type="ChEBI" id="CHEBI:58359"/>
    </ligand>
</feature>
<keyword evidence="4 11" id="KW-0436">Ligase</keyword>
<dbReference type="HAMAP" id="MF_01209">
    <property type="entry name" value="CPSase_S_chain"/>
    <property type="match status" value="1"/>
</dbReference>
<dbReference type="NCBIfam" id="NF009475">
    <property type="entry name" value="PRK12838.1"/>
    <property type="match status" value="1"/>
</dbReference>
<evidence type="ECO:0000259" key="12">
    <source>
        <dbReference type="SMART" id="SM01097"/>
    </source>
</evidence>
<feature type="binding site" evidence="11">
    <location>
        <position position="299"/>
    </location>
    <ligand>
        <name>L-glutamine</name>
        <dbReference type="ChEBI" id="CHEBI:58359"/>
    </ligand>
</feature>
<dbReference type="InterPro" id="IPR006274">
    <property type="entry name" value="CarbamoylP_synth_ssu"/>
</dbReference>
<keyword evidence="7 11" id="KW-0315">Glutamine amidotransferase</keyword>
<dbReference type="InterPro" id="IPR036480">
    <property type="entry name" value="CarbP_synth_ssu_N_sf"/>
</dbReference>
<evidence type="ECO:0000256" key="5">
    <source>
        <dbReference type="ARBA" id="ARBA00022741"/>
    </source>
</evidence>
<dbReference type="EC" id="6.3.5.5" evidence="11"/>
<dbReference type="FunFam" id="3.50.30.20:FF:000001">
    <property type="entry name" value="Carbamoyl-phosphate synthase small chain"/>
    <property type="match status" value="1"/>
</dbReference>
<feature type="active site" evidence="11">
    <location>
        <position position="343"/>
    </location>
</feature>
<comment type="pathway">
    <text evidence="2 11">Amino-acid biosynthesis; L-arginine biosynthesis; carbamoyl phosphate from bicarbonate: step 1/1.</text>
</comment>
<dbReference type="InterPro" id="IPR029062">
    <property type="entry name" value="Class_I_gatase-like"/>
</dbReference>
<feature type="binding site" evidence="11">
    <location>
        <position position="51"/>
    </location>
    <ligand>
        <name>L-glutamine</name>
        <dbReference type="ChEBI" id="CHEBI:58359"/>
    </ligand>
</feature>
<dbReference type="GO" id="GO:0006541">
    <property type="term" value="P:glutamine metabolic process"/>
    <property type="evidence" value="ECO:0007669"/>
    <property type="project" value="InterPro"/>
</dbReference>
<dbReference type="SUPFAM" id="SSF52317">
    <property type="entry name" value="Class I glutamine amidotransferase-like"/>
    <property type="match status" value="1"/>
</dbReference>
<dbReference type="CDD" id="cd01744">
    <property type="entry name" value="GATase1_CPSase"/>
    <property type="match status" value="1"/>
</dbReference>
<keyword evidence="6 11" id="KW-0067">ATP-binding</keyword>
<dbReference type="EMBL" id="VWSF01000001">
    <property type="protein sequence ID" value="KAA5549414.1"/>
    <property type="molecule type" value="Genomic_DNA"/>
</dbReference>
<dbReference type="UniPathway" id="UPA00070">
    <property type="reaction ID" value="UER00115"/>
</dbReference>
<evidence type="ECO:0000256" key="6">
    <source>
        <dbReference type="ARBA" id="ARBA00022840"/>
    </source>
</evidence>
<dbReference type="Proteomes" id="UP000323426">
    <property type="component" value="Unassembled WGS sequence"/>
</dbReference>
<evidence type="ECO:0000256" key="7">
    <source>
        <dbReference type="ARBA" id="ARBA00022962"/>
    </source>
</evidence>
<gene>
    <name evidence="11 13" type="primary">carA</name>
    <name evidence="13" type="ORF">F0145_02145</name>
</gene>
<sequence>MKERIATEAILLLEDGKIYRGKSLGRIGTSSGELCFNTGMTGYQEIFTDPSYYGQIVITTVPHIGNYGVVQKEVESGQVQIKGLVCKEFSEYFSRKSAEGSLQEYFEKSNIIGICEIDTRELVRHIRDKGAMNAIISSDEADIKILQEKLNATPSMDGLELASKVSTKEIYDLHTPQQQYKVAILDLGVKKNILNNFTQRGCECKVFPFDTSYEEMEKWGPDGYFISNGPGDPAATTQAVENVTKMLEQDKPLFGICMGHQILAQANGISTYKMHNGHRGLNHPVKNLLTGKCEVTSQNHGFAVDAEQVKNNEKVEITHVNLNDGTIEGIRVKDKPAFSVQYHPESSPGPHDSAYLFDEFIQLIKQRKGTA</sequence>
<feature type="active site" evidence="11">
    <location>
        <position position="345"/>
    </location>
</feature>
<dbReference type="PANTHER" id="PTHR43418:SF7">
    <property type="entry name" value="CARBAMOYL-PHOSPHATE SYNTHASE SMALL CHAIN"/>
    <property type="match status" value="1"/>
</dbReference>
<dbReference type="RefSeq" id="WP_150086405.1">
    <property type="nucleotide sequence ID" value="NZ_VWSF01000001.1"/>
</dbReference>
<evidence type="ECO:0000313" key="13">
    <source>
        <dbReference type="EMBL" id="KAA5549414.1"/>
    </source>
</evidence>
<dbReference type="SMART" id="SM01097">
    <property type="entry name" value="CPSase_sm_chain"/>
    <property type="match status" value="1"/>
</dbReference>
<dbReference type="Gene3D" id="3.40.50.880">
    <property type="match status" value="1"/>
</dbReference>
<dbReference type="SUPFAM" id="SSF52021">
    <property type="entry name" value="Carbamoyl phosphate synthetase, small subunit N-terminal domain"/>
    <property type="match status" value="1"/>
</dbReference>
<keyword evidence="11" id="KW-0028">Amino-acid biosynthesis</keyword>
<evidence type="ECO:0000256" key="3">
    <source>
        <dbReference type="ARBA" id="ARBA00007800"/>
    </source>
</evidence>
<dbReference type="PROSITE" id="PS51273">
    <property type="entry name" value="GATASE_TYPE_1"/>
    <property type="match status" value="1"/>
</dbReference>
<accession>A0A5M6DPL7</accession>
<dbReference type="PRINTS" id="PR00096">
    <property type="entry name" value="GATASE"/>
</dbReference>
<comment type="catalytic activity">
    <reaction evidence="10 11">
        <text>L-glutamine + H2O = L-glutamate + NH4(+)</text>
        <dbReference type="Rhea" id="RHEA:15889"/>
        <dbReference type="ChEBI" id="CHEBI:15377"/>
        <dbReference type="ChEBI" id="CHEBI:28938"/>
        <dbReference type="ChEBI" id="CHEBI:29985"/>
        <dbReference type="ChEBI" id="CHEBI:58359"/>
    </reaction>
</comment>
<dbReference type="GO" id="GO:0006526">
    <property type="term" value="P:L-arginine biosynthetic process"/>
    <property type="evidence" value="ECO:0007669"/>
    <property type="project" value="UniProtKB-UniRule"/>
</dbReference>
<feature type="domain" description="Carbamoyl-phosphate synthase small subunit N-terminal" evidence="12">
    <location>
        <begin position="7"/>
        <end position="137"/>
    </location>
</feature>
<comment type="function">
    <text evidence="11">Small subunit of the glutamine-dependent carbamoyl phosphate synthetase (CPSase). CPSase catalyzes the formation of carbamoyl phosphate from the ammonia moiety of glutamine, carbonate, and phosphate donated by ATP, constituting the first step of 2 biosynthetic pathways, one leading to arginine and/or urea and the other to pyrimidine nucleotides. The small subunit (glutamine amidotransferase) binds and cleaves glutamine to supply the large subunit with the substrate ammonia.</text>
</comment>